<reference evidence="7" key="1">
    <citation type="submission" date="2022-08" db="EMBL/GenBank/DDBJ databases">
        <authorList>
            <person name="Gutierrez-Valencia J."/>
        </authorList>
    </citation>
    <scope>NUCLEOTIDE SEQUENCE</scope>
</reference>
<feature type="transmembrane region" description="Helical" evidence="6">
    <location>
        <begin position="198"/>
        <end position="216"/>
    </location>
</feature>
<keyword evidence="8" id="KW-1185">Reference proteome</keyword>
<evidence type="ECO:0000313" key="8">
    <source>
        <dbReference type="Proteomes" id="UP001154282"/>
    </source>
</evidence>
<name>A0AAV0RNS7_9ROSI</name>
<evidence type="ECO:0000313" key="7">
    <source>
        <dbReference type="EMBL" id="CAI0559232.1"/>
    </source>
</evidence>
<comment type="caution">
    <text evidence="7">The sequence shown here is derived from an EMBL/GenBank/DDBJ whole genome shotgun (WGS) entry which is preliminary data.</text>
</comment>
<accession>A0AAV0RNS7</accession>
<keyword evidence="2" id="KW-0813">Transport</keyword>
<evidence type="ECO:0000256" key="1">
    <source>
        <dbReference type="ARBA" id="ARBA00004194"/>
    </source>
</evidence>
<evidence type="ECO:0000256" key="4">
    <source>
        <dbReference type="ARBA" id="ARBA00022989"/>
    </source>
</evidence>
<dbReference type="Proteomes" id="UP001154282">
    <property type="component" value="Unassembled WGS sequence"/>
</dbReference>
<proteinExistence type="predicted"/>
<evidence type="ECO:0000256" key="6">
    <source>
        <dbReference type="SAM" id="Phobius"/>
    </source>
</evidence>
<organism evidence="7 8">
    <name type="scientific">Linum tenue</name>
    <dbReference type="NCBI Taxonomy" id="586396"/>
    <lineage>
        <taxon>Eukaryota</taxon>
        <taxon>Viridiplantae</taxon>
        <taxon>Streptophyta</taxon>
        <taxon>Embryophyta</taxon>
        <taxon>Tracheophyta</taxon>
        <taxon>Spermatophyta</taxon>
        <taxon>Magnoliopsida</taxon>
        <taxon>eudicotyledons</taxon>
        <taxon>Gunneridae</taxon>
        <taxon>Pentapetalae</taxon>
        <taxon>rosids</taxon>
        <taxon>fabids</taxon>
        <taxon>Malpighiales</taxon>
        <taxon>Linaceae</taxon>
        <taxon>Linum</taxon>
    </lineage>
</organism>
<gene>
    <name evidence="7" type="ORF">LITE_LOCUS49121</name>
</gene>
<dbReference type="PANTHER" id="PTHR12791">
    <property type="entry name" value="GOLGI SNARE BET1-RELATED"/>
    <property type="match status" value="1"/>
</dbReference>
<keyword evidence="4 6" id="KW-1133">Transmembrane helix</keyword>
<dbReference type="GO" id="GO:0000139">
    <property type="term" value="C:Golgi membrane"/>
    <property type="evidence" value="ECO:0007669"/>
    <property type="project" value="UniProtKB-SubCell"/>
</dbReference>
<keyword evidence="3 6" id="KW-0812">Transmembrane</keyword>
<sequence>YELKREKKQPKTKQSRILRLGGAKSNEHLISLSFPRFLTPSGGTRRPSRSRTIMSYRSFQSRSREIRSSRSALFDDGLEEGGLRASVSFSSEIKEHDNDAAVDTLQDRVSFLKRIKNFAFLRFLKPAVLCVNQGNGMDVSRGVMSGTMDRFKAVGKLDSSRRFPLVCSPCLLWNHIWMTWFNNVRARQVFEKKSSRRTCALAGTFVLSFLAVYYLLRYCSPNITPSLSQ</sequence>
<protein>
    <submittedName>
        <fullName evidence="7">Uncharacterized protein</fullName>
    </submittedName>
</protein>
<feature type="non-terminal residue" evidence="7">
    <location>
        <position position="1"/>
    </location>
</feature>
<keyword evidence="5 6" id="KW-0472">Membrane</keyword>
<evidence type="ECO:0000256" key="5">
    <source>
        <dbReference type="ARBA" id="ARBA00023136"/>
    </source>
</evidence>
<evidence type="ECO:0000256" key="2">
    <source>
        <dbReference type="ARBA" id="ARBA00022448"/>
    </source>
</evidence>
<evidence type="ECO:0000256" key="3">
    <source>
        <dbReference type="ARBA" id="ARBA00022692"/>
    </source>
</evidence>
<dbReference type="AlphaFoldDB" id="A0AAV0RNS7"/>
<comment type="subcellular location">
    <subcellularLocation>
        <location evidence="1">Golgi apparatus membrane</location>
        <topology evidence="1">Single-pass membrane protein</topology>
    </subcellularLocation>
</comment>
<dbReference type="EMBL" id="CAMGYJ010000011">
    <property type="protein sequence ID" value="CAI0559232.1"/>
    <property type="molecule type" value="Genomic_DNA"/>
</dbReference>